<name>A0A4S3MRX7_9RHOB</name>
<evidence type="ECO:0000256" key="1">
    <source>
        <dbReference type="SAM" id="Phobius"/>
    </source>
</evidence>
<dbReference type="RefSeq" id="WP_136393663.1">
    <property type="nucleotide sequence ID" value="NZ_SSND01000001.1"/>
</dbReference>
<dbReference type="AlphaFoldDB" id="A0A4S3MRX7"/>
<feature type="domain" description="DUF2062" evidence="2">
    <location>
        <begin position="27"/>
        <end position="192"/>
    </location>
</feature>
<protein>
    <submittedName>
        <fullName evidence="3">DUF2062 domain-containing protein</fullName>
    </submittedName>
</protein>
<sequence>MVFKRRNPRTVKQWVVESFYPRGGWTRAAYYMKHRVTRLPDEPHRIARGVFAGVFISFTPLFGFHFLGAALVAWVLRGNILAALMATFVGNPITFPLIAASSVELGNWMMGHGGSMPAMEIVSSFGQAGAELWANVTAIFTDEVAHWGRLQKFFFYVYVPYFLGGVGPGIIAGIIGYYLSLPLIAAYQKLRKKRLRDRAEKLRAHAAARLRAAEGASGDDGRGGKP</sequence>
<keyword evidence="1" id="KW-0472">Membrane</keyword>
<keyword evidence="1" id="KW-0812">Transmembrane</keyword>
<dbReference type="PANTHER" id="PTHR40547:SF1">
    <property type="entry name" value="SLL0298 PROTEIN"/>
    <property type="match status" value="1"/>
</dbReference>
<evidence type="ECO:0000313" key="3">
    <source>
        <dbReference type="EMBL" id="THD85289.1"/>
    </source>
</evidence>
<comment type="caution">
    <text evidence="3">The sequence shown here is derived from an EMBL/GenBank/DDBJ whole genome shotgun (WGS) entry which is preliminary data.</text>
</comment>
<dbReference type="EMBL" id="SSND01000001">
    <property type="protein sequence ID" value="THD85289.1"/>
    <property type="molecule type" value="Genomic_DNA"/>
</dbReference>
<dbReference type="Proteomes" id="UP000309450">
    <property type="component" value="Unassembled WGS sequence"/>
</dbReference>
<feature type="transmembrane region" description="Helical" evidence="1">
    <location>
        <begin position="161"/>
        <end position="187"/>
    </location>
</feature>
<gene>
    <name evidence="3" type="ORF">E7811_06185</name>
</gene>
<dbReference type="OrthoDB" id="7360463at2"/>
<feature type="transmembrane region" description="Helical" evidence="1">
    <location>
        <begin position="50"/>
        <end position="74"/>
    </location>
</feature>
<organism evidence="3 4">
    <name type="scientific">Aliigemmobacter aestuarii</name>
    <dbReference type="NCBI Taxonomy" id="1445661"/>
    <lineage>
        <taxon>Bacteria</taxon>
        <taxon>Pseudomonadati</taxon>
        <taxon>Pseudomonadota</taxon>
        <taxon>Alphaproteobacteria</taxon>
        <taxon>Rhodobacterales</taxon>
        <taxon>Paracoccaceae</taxon>
        <taxon>Aliigemmobacter</taxon>
    </lineage>
</organism>
<dbReference type="PANTHER" id="PTHR40547">
    <property type="entry name" value="SLL0298 PROTEIN"/>
    <property type="match status" value="1"/>
</dbReference>
<proteinExistence type="predicted"/>
<evidence type="ECO:0000259" key="2">
    <source>
        <dbReference type="Pfam" id="PF09835"/>
    </source>
</evidence>
<dbReference type="InterPro" id="IPR018639">
    <property type="entry name" value="DUF2062"/>
</dbReference>
<accession>A0A4S3MRX7</accession>
<evidence type="ECO:0000313" key="4">
    <source>
        <dbReference type="Proteomes" id="UP000309450"/>
    </source>
</evidence>
<dbReference type="Pfam" id="PF09835">
    <property type="entry name" value="DUF2062"/>
    <property type="match status" value="1"/>
</dbReference>
<reference evidence="3 4" key="1">
    <citation type="submission" date="2019-04" db="EMBL/GenBank/DDBJ databases">
        <title>Draft genome sequence of Gemmobacter aestuarii sp. nov.</title>
        <authorList>
            <person name="Hameed A."/>
            <person name="Lin S.-Y."/>
            <person name="Shahina M."/>
            <person name="Lai W.-A."/>
            <person name="Young C.-C."/>
        </authorList>
    </citation>
    <scope>NUCLEOTIDE SEQUENCE [LARGE SCALE GENOMIC DNA]</scope>
    <source>
        <strain evidence="3 4">CC-PW-75</strain>
    </source>
</reference>
<keyword evidence="1" id="KW-1133">Transmembrane helix</keyword>
<keyword evidence="4" id="KW-1185">Reference proteome</keyword>
<feature type="transmembrane region" description="Helical" evidence="1">
    <location>
        <begin position="80"/>
        <end position="100"/>
    </location>
</feature>